<dbReference type="InterPro" id="IPR025646">
    <property type="entry name" value="DUF4350"/>
</dbReference>
<evidence type="ECO:0000313" key="2">
    <source>
        <dbReference type="EMBL" id="HEM66757.1"/>
    </source>
</evidence>
<dbReference type="AlphaFoldDB" id="A0A7J2U368"/>
<dbReference type="Pfam" id="PF14258">
    <property type="entry name" value="DUF4350"/>
    <property type="match status" value="1"/>
</dbReference>
<proteinExistence type="predicted"/>
<name>A0A7J2U368_9CREN</name>
<dbReference type="EMBL" id="DSEU01000029">
    <property type="protein sequence ID" value="HEM66757.1"/>
    <property type="molecule type" value="Genomic_DNA"/>
</dbReference>
<evidence type="ECO:0000259" key="1">
    <source>
        <dbReference type="Pfam" id="PF14258"/>
    </source>
</evidence>
<comment type="caution">
    <text evidence="2">The sequence shown here is derived from an EMBL/GenBank/DDBJ whole genome shotgun (WGS) entry which is preliminary data.</text>
</comment>
<accession>A0A7J2U368</accession>
<gene>
    <name evidence="2" type="ORF">ENO26_04205</name>
</gene>
<protein>
    <submittedName>
        <fullName evidence="2">DUF4350 domain-containing protein</fullName>
    </submittedName>
</protein>
<organism evidence="2">
    <name type="scientific">Ignisphaera aggregans</name>
    <dbReference type="NCBI Taxonomy" id="334771"/>
    <lineage>
        <taxon>Archaea</taxon>
        <taxon>Thermoproteota</taxon>
        <taxon>Thermoprotei</taxon>
        <taxon>Desulfurococcales</taxon>
        <taxon>Desulfurococcaceae</taxon>
        <taxon>Ignisphaera</taxon>
    </lineage>
</organism>
<reference evidence="2" key="1">
    <citation type="journal article" date="2020" name="mSystems">
        <title>Genome- and Community-Level Interaction Insights into Carbon Utilization and Element Cycling Functions of Hydrothermarchaeota in Hydrothermal Sediment.</title>
        <authorList>
            <person name="Zhou Z."/>
            <person name="Liu Y."/>
            <person name="Xu W."/>
            <person name="Pan J."/>
            <person name="Luo Z.H."/>
            <person name="Li M."/>
        </authorList>
    </citation>
    <scope>NUCLEOTIDE SEQUENCE [LARGE SCALE GENOMIC DNA]</scope>
    <source>
        <strain evidence="2">SpSt-125</strain>
    </source>
</reference>
<feature type="domain" description="DUF4350" evidence="1">
    <location>
        <begin position="33"/>
        <end position="225"/>
    </location>
</feature>
<sequence length="308" mass="33571">MRIWLYIALGLLTAFAIASAIAYSIPSADDLSPYNPLWNGLAKLASYTNASIIAYSDARHLNAETSALFIIGLSKNLTAEDVEALRSFVENGGILVLADERVELNSILKGLGIGAAVNGSLVADKVFFYKTPFLPVARASIAQHNLSLYLNYASYLNTYGGGRCIAYTSPYSFADLDMDGSRNDAEPYGPFCIAYLQTLGKGVVYVISDSSPFINSMIDLGDNKLLPLLLANGRGVYIAYEQVVKTPYTAFRSTITGFYTAIFGTWLRYPMAMIIGLSIYWISKSLLKNALLLTKSIFSQPFKTTLGV</sequence>